<protein>
    <submittedName>
        <fullName evidence="2">UDP-glucose 4-epimerase</fullName>
    </submittedName>
</protein>
<dbReference type="Gene3D" id="3.40.50.720">
    <property type="entry name" value="NAD(P)-binding Rossmann-like Domain"/>
    <property type="match status" value="1"/>
</dbReference>
<feature type="domain" description="NAD-dependent epimerase/dehydratase" evidence="1">
    <location>
        <begin position="3"/>
        <end position="207"/>
    </location>
</feature>
<reference evidence="3 5" key="1">
    <citation type="journal article" date="2018" name="Front. Microbiol.">
        <title>Genome-Based Analysis Reveals the Taxonomy and Diversity of the Family Idiomarinaceae.</title>
        <authorList>
            <person name="Liu Y."/>
            <person name="Lai Q."/>
            <person name="Shao Z."/>
        </authorList>
    </citation>
    <scope>NUCLEOTIDE SEQUENCE [LARGE SCALE GENOMIC DNA]</scope>
    <source>
        <strain evidence="3 5">CF12-14</strain>
    </source>
</reference>
<dbReference type="OrthoDB" id="9801056at2"/>
<dbReference type="PANTHER" id="PTHR43245:SF58">
    <property type="entry name" value="BLL5923 PROTEIN"/>
    <property type="match status" value="1"/>
</dbReference>
<accession>A0A327WPG2</accession>
<proteinExistence type="predicted"/>
<evidence type="ECO:0000313" key="5">
    <source>
        <dbReference type="Proteomes" id="UP000287865"/>
    </source>
</evidence>
<evidence type="ECO:0000259" key="1">
    <source>
        <dbReference type="Pfam" id="PF01370"/>
    </source>
</evidence>
<keyword evidence="5" id="KW-1185">Reference proteome</keyword>
<dbReference type="SUPFAM" id="SSF51735">
    <property type="entry name" value="NAD(P)-binding Rossmann-fold domains"/>
    <property type="match status" value="1"/>
</dbReference>
<dbReference type="InterPro" id="IPR050177">
    <property type="entry name" value="Lipid_A_modif_metabolic_enz"/>
</dbReference>
<dbReference type="EMBL" id="PIPK01000017">
    <property type="protein sequence ID" value="RUO19075.1"/>
    <property type="molecule type" value="Genomic_DNA"/>
</dbReference>
<dbReference type="EMBL" id="QLMD01000017">
    <property type="protein sequence ID" value="RAJ93624.1"/>
    <property type="molecule type" value="Genomic_DNA"/>
</dbReference>
<dbReference type="PANTHER" id="PTHR43245">
    <property type="entry name" value="BIFUNCTIONAL POLYMYXIN RESISTANCE PROTEIN ARNA"/>
    <property type="match status" value="1"/>
</dbReference>
<dbReference type="Proteomes" id="UP000249203">
    <property type="component" value="Unassembled WGS sequence"/>
</dbReference>
<comment type="caution">
    <text evidence="2">The sequence shown here is derived from an EMBL/GenBank/DDBJ whole genome shotgun (WGS) entry which is preliminary data.</text>
</comment>
<dbReference type="AlphaFoldDB" id="A0A327WPG2"/>
<gene>
    <name evidence="2" type="ORF">B0I24_11730</name>
    <name evidence="3" type="ORF">CWE07_13275</name>
</gene>
<name>A0A327WPG2_9GAMM</name>
<dbReference type="Proteomes" id="UP000287865">
    <property type="component" value="Unassembled WGS sequence"/>
</dbReference>
<organism evidence="2 4">
    <name type="scientific">Aliidiomarina maris</name>
    <dbReference type="NCBI Taxonomy" id="531312"/>
    <lineage>
        <taxon>Bacteria</taxon>
        <taxon>Pseudomonadati</taxon>
        <taxon>Pseudomonadota</taxon>
        <taxon>Gammaproteobacteria</taxon>
        <taxon>Alteromonadales</taxon>
        <taxon>Idiomarinaceae</taxon>
        <taxon>Aliidiomarina</taxon>
    </lineage>
</organism>
<dbReference type="InterPro" id="IPR036291">
    <property type="entry name" value="NAD(P)-bd_dom_sf"/>
</dbReference>
<evidence type="ECO:0000313" key="2">
    <source>
        <dbReference type="EMBL" id="RAJ93624.1"/>
    </source>
</evidence>
<dbReference type="InterPro" id="IPR001509">
    <property type="entry name" value="Epimerase_deHydtase"/>
</dbReference>
<dbReference type="Pfam" id="PF01370">
    <property type="entry name" value="Epimerase"/>
    <property type="match status" value="1"/>
</dbReference>
<sequence>MKVLVTGAKGFIGHNLISALRHINLDVYGTERVKSDEINFFSVDLKSADWDKAVSDKDVVIHCAGISSEDGSVSDDFELINVEATKKLAESCRKHNVKKLIFLSSAKVMGESTEPGLPFYSYSALKPIGLYAESKASAELKLKEELSGSDVDLIVIRPPLVYGRGVKGNFRTLSSVANLNFPLPIKSVRNSRSLLALDNLIDFIVTCIMHPTPLNGVFLVSDDCDVSTKELLEALTLAYGKSPRLLPFPVSLMRAAAGLFSKHAISDRLLGNLQLDISHTKQTLNWQPKVSFEQAIQDYVRDELNSSDYTKGSKP</sequence>
<reference evidence="2 4" key="2">
    <citation type="submission" date="2018-06" db="EMBL/GenBank/DDBJ databases">
        <title>Genomic Encyclopedia of Type Strains, Phase III (KMG-III): the genomes of soil and plant-associated and newly described type strains.</title>
        <authorList>
            <person name="Whitman W."/>
        </authorList>
    </citation>
    <scope>NUCLEOTIDE SEQUENCE [LARGE SCALE GENOMIC DNA]</scope>
    <source>
        <strain evidence="2 4">CGMCC 1.15366</strain>
    </source>
</reference>
<dbReference type="RefSeq" id="WP_111570374.1">
    <property type="nucleotide sequence ID" value="NZ_PIPK01000017.1"/>
</dbReference>
<evidence type="ECO:0000313" key="4">
    <source>
        <dbReference type="Proteomes" id="UP000249203"/>
    </source>
</evidence>
<evidence type="ECO:0000313" key="3">
    <source>
        <dbReference type="EMBL" id="RUO19075.1"/>
    </source>
</evidence>